<keyword evidence="1" id="KW-0812">Transmembrane</keyword>
<gene>
    <name evidence="2" type="ordered locus">XAC3949</name>
</gene>
<evidence type="ECO:0000256" key="1">
    <source>
        <dbReference type="SAM" id="Phobius"/>
    </source>
</evidence>
<keyword evidence="1" id="KW-1133">Transmembrane helix</keyword>
<feature type="transmembrane region" description="Helical" evidence="1">
    <location>
        <begin position="169"/>
        <end position="188"/>
    </location>
</feature>
<organism evidence="2 3">
    <name type="scientific">Xanthomonas axonopodis pv. citri (strain 306)</name>
    <dbReference type="NCBI Taxonomy" id="190486"/>
    <lineage>
        <taxon>Bacteria</taxon>
        <taxon>Pseudomonadati</taxon>
        <taxon>Pseudomonadota</taxon>
        <taxon>Gammaproteobacteria</taxon>
        <taxon>Lysobacterales</taxon>
        <taxon>Lysobacteraceae</taxon>
        <taxon>Xanthomonas</taxon>
    </lineage>
</organism>
<feature type="transmembrane region" description="Helical" evidence="1">
    <location>
        <begin position="142"/>
        <end position="163"/>
    </location>
</feature>
<accession>A0AAI8ETD6</accession>
<dbReference type="EMBL" id="AE008923">
    <property type="protein sequence ID" value="AAM38786.1"/>
    <property type="molecule type" value="Genomic_DNA"/>
</dbReference>
<sequence>MSAKGGLLKWIGAFIAFDMALLTYVLTPDWRWGAAQPKMIIGGLTTVLSPPMLYMMTSVLSPDLKAALVFWKARYHLPGHSAFSRHLKEDSRIDADAVAARRGPLPSDPDAQQRLWYKIYRDHRKDEAVVDANRRYLTFRDLAVVSLMVTVAAPITLTVFDLGFVRGPVAAVFCLQYLGASVVARVAGVRLVQTVLAIEGTQPGSAAPGSA</sequence>
<proteinExistence type="predicted"/>
<dbReference type="RefSeq" id="WP_011052628.1">
    <property type="nucleotide sequence ID" value="NC_003919.1"/>
</dbReference>
<name>A0AAI8ETD6_XANAC</name>
<reference evidence="2 3" key="1">
    <citation type="journal article" date="2002" name="Nature">
        <title>Comparison of the genomes of two Xanthomonas pathogens with differing host specificities.</title>
        <authorList>
            <person name="da Silva A.C."/>
            <person name="Ferro J.A."/>
            <person name="Reinach F.C."/>
            <person name="Farah C.S."/>
            <person name="Furlan L.R."/>
            <person name="Quaggio R.B."/>
            <person name="Monteiro-Vitorello C.B."/>
            <person name="Van Sluys M.A."/>
            <person name="Almeida N.F."/>
            <person name="Alves L.M."/>
            <person name="do Amaral A.M."/>
            <person name="Bertolini M.C."/>
            <person name="Camargo L.E."/>
            <person name="Camarotte G."/>
            <person name="Cannavan F."/>
            <person name="Cardozo J."/>
            <person name="Chambergo F."/>
            <person name="Ciapina L.P."/>
            <person name="Cicarelli R.M."/>
            <person name="Coutinho L.L."/>
            <person name="Cursino-Santos J.R."/>
            <person name="El-Dorry H."/>
            <person name="Faria J.B."/>
            <person name="Ferreira A.J."/>
            <person name="Ferreira R.C."/>
            <person name="Ferro M.I."/>
            <person name="Formighieri E.F."/>
            <person name="Franco M.C."/>
            <person name="Greggio C.C."/>
            <person name="Gruber A."/>
            <person name="Katsuyama A.M."/>
            <person name="Kishi L.T."/>
            <person name="Leite R.P."/>
            <person name="Lemos E.G."/>
            <person name="Lemos M.V."/>
            <person name="Locali E.C."/>
            <person name="Machado M.A."/>
            <person name="Madeira A.M."/>
            <person name="Martinez-Rossi N.M."/>
            <person name="Martins E.C."/>
            <person name="Meidanis J."/>
            <person name="Menck C.F."/>
            <person name="Miyaki C.Y."/>
            <person name="Moon D.H."/>
            <person name="Moreira L.M."/>
            <person name="Novo M.T."/>
            <person name="Okura V.K."/>
            <person name="Oliveira M.C."/>
            <person name="Oliveira V.R."/>
            <person name="Pereira H.A."/>
            <person name="Rossi A."/>
            <person name="Sena J.A."/>
            <person name="Silva C."/>
            <person name="de Souza R.F."/>
            <person name="Spinola L.A."/>
            <person name="Takita M.A."/>
            <person name="Tamura R.E."/>
            <person name="Teixeira E.C."/>
            <person name="Tezza R.I."/>
            <person name="Trindade dos Santos M."/>
            <person name="Truffi D."/>
            <person name="Tsai S.M."/>
            <person name="White F.F."/>
            <person name="Setubal J.C."/>
            <person name="Kitajima J.P."/>
        </authorList>
    </citation>
    <scope>NUCLEOTIDE SEQUENCE [LARGE SCALE GENOMIC DNA]</scope>
    <source>
        <strain evidence="2 3">306</strain>
    </source>
</reference>
<protein>
    <submittedName>
        <fullName evidence="2">Uncharacterized protein</fullName>
    </submittedName>
</protein>
<evidence type="ECO:0000313" key="2">
    <source>
        <dbReference type="EMBL" id="AAM38786.1"/>
    </source>
</evidence>
<evidence type="ECO:0000313" key="3">
    <source>
        <dbReference type="Proteomes" id="UP000000576"/>
    </source>
</evidence>
<dbReference type="AlphaFoldDB" id="A0AAI8ETD6"/>
<feature type="transmembrane region" description="Helical" evidence="1">
    <location>
        <begin position="7"/>
        <end position="27"/>
    </location>
</feature>
<keyword evidence="1" id="KW-0472">Membrane</keyword>
<feature type="transmembrane region" description="Helical" evidence="1">
    <location>
        <begin position="39"/>
        <end position="56"/>
    </location>
</feature>
<dbReference type="Proteomes" id="UP000000576">
    <property type="component" value="Chromosome"/>
</dbReference>
<dbReference type="KEGG" id="xac:XAC3949"/>